<dbReference type="Pfam" id="PF13489">
    <property type="entry name" value="Methyltransf_23"/>
    <property type="match status" value="1"/>
</dbReference>
<evidence type="ECO:0000313" key="1">
    <source>
        <dbReference type="EMBL" id="ACS78643.1"/>
    </source>
</evidence>
<protein>
    <submittedName>
        <fullName evidence="1">Methyltransferase type 11</fullName>
    </submittedName>
</protein>
<dbReference type="InterPro" id="IPR029063">
    <property type="entry name" value="SAM-dependent_MTases_sf"/>
</dbReference>
<dbReference type="KEGG" id="dsa:Desal_0577"/>
<dbReference type="EMBL" id="CP001649">
    <property type="protein sequence ID" value="ACS78643.1"/>
    <property type="molecule type" value="Genomic_DNA"/>
</dbReference>
<reference evidence="1 2" key="1">
    <citation type="submission" date="2009-06" db="EMBL/GenBank/DDBJ databases">
        <title>Complete sequence of Desulfovibrio salexigens DSM 2638.</title>
        <authorList>
            <consortium name="US DOE Joint Genome Institute"/>
            <person name="Lucas S."/>
            <person name="Copeland A."/>
            <person name="Lapidus A."/>
            <person name="Glavina del Rio T."/>
            <person name="Tice H."/>
            <person name="Bruce D."/>
            <person name="Goodwin L."/>
            <person name="Pitluck S."/>
            <person name="Munk A.C."/>
            <person name="Brettin T."/>
            <person name="Detter J.C."/>
            <person name="Han C."/>
            <person name="Tapia R."/>
            <person name="Larimer F."/>
            <person name="Land M."/>
            <person name="Hauser L."/>
            <person name="Kyrpides N."/>
            <person name="Anderson I."/>
            <person name="Wall J.D."/>
            <person name="Arkin A.P."/>
            <person name="Dehal P."/>
            <person name="Chivian D."/>
            <person name="Giles B."/>
            <person name="Hazen T.C."/>
        </authorList>
    </citation>
    <scope>NUCLEOTIDE SEQUENCE [LARGE SCALE GENOMIC DNA]</scope>
    <source>
        <strain evidence="2">ATCC 14822 / DSM 2638 / NCIMB 8403 / VKM B-1763</strain>
    </source>
</reference>
<keyword evidence="1" id="KW-0808">Transferase</keyword>
<dbReference type="SUPFAM" id="SSF53335">
    <property type="entry name" value="S-adenosyl-L-methionine-dependent methyltransferases"/>
    <property type="match status" value="1"/>
</dbReference>
<dbReference type="CDD" id="cd02440">
    <property type="entry name" value="AdoMet_MTases"/>
    <property type="match status" value="1"/>
</dbReference>
<organism evidence="1 2">
    <name type="scientific">Maridesulfovibrio salexigens (strain ATCC 14822 / DSM 2638 / NCIMB 8403 / VKM B-1763)</name>
    <name type="common">Desulfovibrio salexigens</name>
    <dbReference type="NCBI Taxonomy" id="526222"/>
    <lineage>
        <taxon>Bacteria</taxon>
        <taxon>Pseudomonadati</taxon>
        <taxon>Thermodesulfobacteriota</taxon>
        <taxon>Desulfovibrionia</taxon>
        <taxon>Desulfovibrionales</taxon>
        <taxon>Desulfovibrionaceae</taxon>
        <taxon>Maridesulfovibrio</taxon>
    </lineage>
</organism>
<dbReference type="AlphaFoldDB" id="C6BXT5"/>
<dbReference type="STRING" id="526222.Desal_0577"/>
<dbReference type="GO" id="GO:0032259">
    <property type="term" value="P:methylation"/>
    <property type="evidence" value="ECO:0007669"/>
    <property type="project" value="UniProtKB-KW"/>
</dbReference>
<name>C6BXT5_MARSD</name>
<dbReference type="RefSeq" id="WP_015850462.1">
    <property type="nucleotide sequence ID" value="NC_012881.1"/>
</dbReference>
<dbReference type="PANTHER" id="PTHR43861:SF6">
    <property type="entry name" value="METHYLTRANSFERASE TYPE 11"/>
    <property type="match status" value="1"/>
</dbReference>
<dbReference type="eggNOG" id="COG2227">
    <property type="taxonomic scope" value="Bacteria"/>
</dbReference>
<dbReference type="Proteomes" id="UP000002601">
    <property type="component" value="Chromosome"/>
</dbReference>
<dbReference type="GO" id="GO:0008168">
    <property type="term" value="F:methyltransferase activity"/>
    <property type="evidence" value="ECO:0007669"/>
    <property type="project" value="UniProtKB-KW"/>
</dbReference>
<gene>
    <name evidence="1" type="ordered locus">Desal_0577</name>
</gene>
<sequence>MSDRKCWMDHSGIVLHSVDGFDVIHCESCGFKHIIPIPDEEELERIYKHEYHVKDKPLMLQHQLEDQEWHDATNAARLETIEKLLGRKGSILDVGSGNGFFLKQAAELGWQAKGVEPADKAVDYCNSIGLDVTHGVFDQECADSIGKFDAVHLWEVLEHLPDPAGMLSLCRQVLNPGGLIIVGVPNDYNKLQKIVTENMDEEPWWVAPPHHINFFNRSSLENLLRRLNFEPLHHEISFPLELFLLMGKNYKRNPDLGRECHAMRKELELNLTRTGNRDVLDKFYKSLDEAGFGRHTVVMAGKKD</sequence>
<accession>C6BXT5</accession>
<proteinExistence type="predicted"/>
<keyword evidence="1" id="KW-0489">Methyltransferase</keyword>
<dbReference type="PANTHER" id="PTHR43861">
    <property type="entry name" value="TRANS-ACONITATE 2-METHYLTRANSFERASE-RELATED"/>
    <property type="match status" value="1"/>
</dbReference>
<keyword evidence="2" id="KW-1185">Reference proteome</keyword>
<dbReference type="HOGENOM" id="CLU_080372_0_0_7"/>
<dbReference type="OrthoDB" id="7342932at2"/>
<dbReference type="Gene3D" id="3.40.50.150">
    <property type="entry name" value="Vaccinia Virus protein VP39"/>
    <property type="match status" value="1"/>
</dbReference>
<evidence type="ECO:0000313" key="2">
    <source>
        <dbReference type="Proteomes" id="UP000002601"/>
    </source>
</evidence>